<gene>
    <name evidence="1" type="ORF">I6K02_12315</name>
</gene>
<evidence type="ECO:0000313" key="2">
    <source>
        <dbReference type="Proteomes" id="UP000625568"/>
    </source>
</evidence>
<name>A0A892I3G0_9BURK</name>
<reference evidence="1 2" key="1">
    <citation type="submission" date="2021-02" db="EMBL/GenBank/DDBJ databases">
        <title>FDA dAtabase for Regulatory Grade micrObial Sequences (FDA-ARGOS): Supporting development and validation of Infectious Disease Dx tests.</title>
        <authorList>
            <person name="Minogue T."/>
            <person name="Wolcott M."/>
            <person name="Wasieloski L."/>
            <person name="Aguilar W."/>
            <person name="Moore D."/>
            <person name="Jaissle J."/>
            <person name="Tallon L."/>
            <person name="Sadzewicz L."/>
            <person name="Zhao X."/>
            <person name="Boylan J."/>
            <person name="Ott S."/>
            <person name="Bowen H."/>
            <person name="Vavikolanu K."/>
            <person name="Mehta A."/>
            <person name="Aluvathingal J."/>
            <person name="Nadendla S."/>
            <person name="Yan Y."/>
            <person name="Sichtig H."/>
        </authorList>
    </citation>
    <scope>NUCLEOTIDE SEQUENCE [LARGE SCALE GENOMIC DNA]</scope>
    <source>
        <strain evidence="1 2">FDAARGOS_1272</strain>
    </source>
</reference>
<dbReference type="AlphaFoldDB" id="A0A892I3G0"/>
<dbReference type="InterPro" id="IPR008978">
    <property type="entry name" value="HSP20-like_chaperone"/>
</dbReference>
<dbReference type="EMBL" id="CP069482">
    <property type="protein sequence ID" value="QRO76688.1"/>
    <property type="molecule type" value="Genomic_DNA"/>
</dbReference>
<protein>
    <submittedName>
        <fullName evidence="1">Uncharacterized protein</fullName>
    </submittedName>
</protein>
<dbReference type="Proteomes" id="UP000625568">
    <property type="component" value="Chromosome 1"/>
</dbReference>
<accession>A0A892I3G0</accession>
<sequence length="116" mass="12501">MSVLSPWWVDSAPIVASNRGHARRPAIEPAVDIVDNAHGVAPWAGLAGVPRDDFGISAHDDRLTIEADTRIDTLADLRVRHAEVEVRAPRFACTFTPGAGTTRRESARTCATACSR</sequence>
<proteinExistence type="predicted"/>
<organism evidence="1 2">
    <name type="scientific">Burkholderia dolosa</name>
    <dbReference type="NCBI Taxonomy" id="152500"/>
    <lineage>
        <taxon>Bacteria</taxon>
        <taxon>Pseudomonadati</taxon>
        <taxon>Pseudomonadota</taxon>
        <taxon>Betaproteobacteria</taxon>
        <taxon>Burkholderiales</taxon>
        <taxon>Burkholderiaceae</taxon>
        <taxon>Burkholderia</taxon>
        <taxon>Burkholderia cepacia complex</taxon>
    </lineage>
</organism>
<evidence type="ECO:0000313" key="1">
    <source>
        <dbReference type="EMBL" id="QRO76688.1"/>
    </source>
</evidence>
<keyword evidence="2" id="KW-1185">Reference proteome</keyword>
<dbReference type="SUPFAM" id="SSF49764">
    <property type="entry name" value="HSP20-like chaperones"/>
    <property type="match status" value="1"/>
</dbReference>